<feature type="domain" description="Cupin type-2" evidence="2">
    <location>
        <begin position="54"/>
        <end position="123"/>
    </location>
</feature>
<dbReference type="InterPro" id="IPR014710">
    <property type="entry name" value="RmlC-like_jellyroll"/>
</dbReference>
<sequence length="140" mass="15101">MARGALVLAVGIGLGAASMAVAWHNENHEAVNLLAVREIAEKLDGKPTNATVVEVILEPGQAGVSHRHPGPGFGYVLEGEYEWAIDDQPAKVLKSGESFYEPGGCLHRVSRNPGKVKTRLLAWVLHPREAKDIVIPEPKK</sequence>
<protein>
    <submittedName>
        <fullName evidence="3">Cupin domain-containing protein</fullName>
    </submittedName>
</protein>
<dbReference type="PANTHER" id="PTHR38599:SF1">
    <property type="entry name" value="CUPIN DOMAIN PROTEIN (AFU_ORTHOLOGUE AFUA_3G13620)"/>
    <property type="match status" value="1"/>
</dbReference>
<dbReference type="SUPFAM" id="SSF51182">
    <property type="entry name" value="RmlC-like cupins"/>
    <property type="match status" value="1"/>
</dbReference>
<dbReference type="Gene3D" id="2.60.120.10">
    <property type="entry name" value="Jelly Rolls"/>
    <property type="match status" value="1"/>
</dbReference>
<dbReference type="PANTHER" id="PTHR38599">
    <property type="entry name" value="CUPIN DOMAIN PROTEIN (AFU_ORTHOLOGUE AFUA_3G13620)"/>
    <property type="match status" value="1"/>
</dbReference>
<evidence type="ECO:0000259" key="2">
    <source>
        <dbReference type="Pfam" id="PF07883"/>
    </source>
</evidence>
<evidence type="ECO:0000256" key="1">
    <source>
        <dbReference type="SAM" id="SignalP"/>
    </source>
</evidence>
<keyword evidence="1" id="KW-0732">Signal</keyword>
<dbReference type="EMBL" id="CP155447">
    <property type="protein sequence ID" value="XBH01511.1"/>
    <property type="molecule type" value="Genomic_DNA"/>
</dbReference>
<dbReference type="CDD" id="cd02234">
    <property type="entry name" value="cupin_BLR7677-like"/>
    <property type="match status" value="1"/>
</dbReference>
<gene>
    <name evidence="3" type="ORF">V5E97_24540</name>
</gene>
<evidence type="ECO:0000313" key="3">
    <source>
        <dbReference type="EMBL" id="XBH01511.1"/>
    </source>
</evidence>
<proteinExistence type="predicted"/>
<dbReference type="Pfam" id="PF07883">
    <property type="entry name" value="Cupin_2"/>
    <property type="match status" value="1"/>
</dbReference>
<feature type="chain" id="PRO_5043515189" evidence="1">
    <location>
        <begin position="23"/>
        <end position="140"/>
    </location>
</feature>
<accession>A0AAU7C8L9</accession>
<feature type="signal peptide" evidence="1">
    <location>
        <begin position="1"/>
        <end position="22"/>
    </location>
</feature>
<name>A0AAU7C8L9_9BACT</name>
<organism evidence="3">
    <name type="scientific">Singulisphaera sp. Ch08</name>
    <dbReference type="NCBI Taxonomy" id="3120278"/>
    <lineage>
        <taxon>Bacteria</taxon>
        <taxon>Pseudomonadati</taxon>
        <taxon>Planctomycetota</taxon>
        <taxon>Planctomycetia</taxon>
        <taxon>Isosphaerales</taxon>
        <taxon>Isosphaeraceae</taxon>
        <taxon>Singulisphaera</taxon>
    </lineage>
</organism>
<dbReference type="InterPro" id="IPR011051">
    <property type="entry name" value="RmlC_Cupin_sf"/>
</dbReference>
<dbReference type="AlphaFoldDB" id="A0AAU7C8L9"/>
<dbReference type="InterPro" id="IPR013096">
    <property type="entry name" value="Cupin_2"/>
</dbReference>
<reference evidence="3" key="1">
    <citation type="submission" date="2024-05" db="EMBL/GenBank/DDBJ databases">
        <title>Planctomycetes of the genus Singulisphaera possess chitinolytic capabilities.</title>
        <authorList>
            <person name="Ivanova A."/>
        </authorList>
    </citation>
    <scope>NUCLEOTIDE SEQUENCE</scope>
    <source>
        <strain evidence="3">Ch08T</strain>
    </source>
</reference>
<dbReference type="RefSeq" id="WP_406694250.1">
    <property type="nucleotide sequence ID" value="NZ_CP155447.1"/>
</dbReference>